<evidence type="ECO:0000313" key="1">
    <source>
        <dbReference type="EMBL" id="SMO55564.1"/>
    </source>
</evidence>
<keyword evidence="2" id="KW-1185">Reference proteome</keyword>
<sequence>MGTSAPQYKLDVIGTIRSREIKVDIDGADFVFDDNYRLRTVDDLEKFVKVNKHLPDVASAKEMKKNGADLGDLNSVLLQKIEELTLYMIKQNKKIIDLEKKMKSLGVVKK</sequence>
<evidence type="ECO:0000313" key="2">
    <source>
        <dbReference type="Proteomes" id="UP000320300"/>
    </source>
</evidence>
<name>A0A521C844_9SPHI</name>
<dbReference type="Proteomes" id="UP000320300">
    <property type="component" value="Unassembled WGS sequence"/>
</dbReference>
<accession>A0A521C844</accession>
<dbReference type="AlphaFoldDB" id="A0A521C844"/>
<reference evidence="1 2" key="1">
    <citation type="submission" date="2017-05" db="EMBL/GenBank/DDBJ databases">
        <authorList>
            <person name="Varghese N."/>
            <person name="Submissions S."/>
        </authorList>
    </citation>
    <scope>NUCLEOTIDE SEQUENCE [LARGE SCALE GENOMIC DNA]</scope>
    <source>
        <strain evidence="1 2">DSM 19036</strain>
    </source>
</reference>
<dbReference type="OrthoDB" id="758388at2"/>
<proteinExistence type="predicted"/>
<dbReference type="EMBL" id="FXTN01000003">
    <property type="protein sequence ID" value="SMO55564.1"/>
    <property type="molecule type" value="Genomic_DNA"/>
</dbReference>
<organism evidence="1 2">
    <name type="scientific">Pedobacter westerhofensis</name>
    <dbReference type="NCBI Taxonomy" id="425512"/>
    <lineage>
        <taxon>Bacteria</taxon>
        <taxon>Pseudomonadati</taxon>
        <taxon>Bacteroidota</taxon>
        <taxon>Sphingobacteriia</taxon>
        <taxon>Sphingobacteriales</taxon>
        <taxon>Sphingobacteriaceae</taxon>
        <taxon>Pedobacter</taxon>
    </lineage>
</organism>
<protein>
    <submittedName>
        <fullName evidence="1">Uncharacterized protein</fullName>
    </submittedName>
</protein>
<dbReference type="RefSeq" id="WP_142527491.1">
    <property type="nucleotide sequence ID" value="NZ_CBCSJO010000004.1"/>
</dbReference>
<gene>
    <name evidence="1" type="ORF">SAMN06265348_103299</name>
</gene>